<evidence type="ECO:0000313" key="1">
    <source>
        <dbReference type="EMBL" id="CAG8526059.1"/>
    </source>
</evidence>
<evidence type="ECO:0000313" key="2">
    <source>
        <dbReference type="Proteomes" id="UP000789366"/>
    </source>
</evidence>
<reference evidence="1" key="1">
    <citation type="submission" date="2021-06" db="EMBL/GenBank/DDBJ databases">
        <authorList>
            <person name="Kallberg Y."/>
            <person name="Tangrot J."/>
            <person name="Rosling A."/>
        </authorList>
    </citation>
    <scope>NUCLEOTIDE SEQUENCE</scope>
    <source>
        <strain evidence="1">28 12/20/2015</strain>
    </source>
</reference>
<organism evidence="1 2">
    <name type="scientific">Cetraspora pellucida</name>
    <dbReference type="NCBI Taxonomy" id="1433469"/>
    <lineage>
        <taxon>Eukaryota</taxon>
        <taxon>Fungi</taxon>
        <taxon>Fungi incertae sedis</taxon>
        <taxon>Mucoromycota</taxon>
        <taxon>Glomeromycotina</taxon>
        <taxon>Glomeromycetes</taxon>
        <taxon>Diversisporales</taxon>
        <taxon>Gigasporaceae</taxon>
        <taxon>Cetraspora</taxon>
    </lineage>
</organism>
<protein>
    <submittedName>
        <fullName evidence="1">13440_t:CDS:1</fullName>
    </submittedName>
</protein>
<sequence>MYKDPNQTSKCKSYNLDKESYNLDENYIDNNGDGNENDNCDEVNDYIEDEEDNAAESLLITFYFTLCEVSTKKGSKSNAGIKKKNQRWSIESSTSNTNFTSTTNPMPTTNIMPTTNLTLTMQLTIKTIIQKQLDNATSLPEKKQNCIIYRLTA</sequence>
<accession>A0ACA9LFA8</accession>
<gene>
    <name evidence="1" type="ORF">SPELUC_LOCUS4153</name>
</gene>
<dbReference type="Proteomes" id="UP000789366">
    <property type="component" value="Unassembled WGS sequence"/>
</dbReference>
<proteinExistence type="predicted"/>
<dbReference type="EMBL" id="CAJVPW010003558">
    <property type="protein sequence ID" value="CAG8526059.1"/>
    <property type="molecule type" value="Genomic_DNA"/>
</dbReference>
<name>A0ACA9LFA8_9GLOM</name>
<comment type="caution">
    <text evidence="1">The sequence shown here is derived from an EMBL/GenBank/DDBJ whole genome shotgun (WGS) entry which is preliminary data.</text>
</comment>
<keyword evidence="2" id="KW-1185">Reference proteome</keyword>